<dbReference type="PATRIC" id="fig|1193502.14.peg.2619"/>
<dbReference type="PANTHER" id="PTHR30548">
    <property type="entry name" value="2-HYDROXYGLUTARYL-COA DEHYDRATASE, D-COMPONENT-RELATED"/>
    <property type="match status" value="1"/>
</dbReference>
<dbReference type="Gene3D" id="1.20.1270.370">
    <property type="match status" value="1"/>
</dbReference>
<dbReference type="Proteomes" id="UP000094609">
    <property type="component" value="Chromosome"/>
</dbReference>
<evidence type="ECO:0000313" key="3">
    <source>
        <dbReference type="Proteomes" id="UP000094609"/>
    </source>
</evidence>
<evidence type="ECO:0000313" key="2">
    <source>
        <dbReference type="EMBL" id="AOO66345.1"/>
    </source>
</evidence>
<evidence type="ECO:0000256" key="1">
    <source>
        <dbReference type="ARBA" id="ARBA00005806"/>
    </source>
</evidence>
<dbReference type="Pfam" id="PF06050">
    <property type="entry name" value="HGD-D"/>
    <property type="match status" value="1"/>
</dbReference>
<proteinExistence type="inferred from homology"/>
<name>A0A1D7TMY6_9BACT</name>
<reference evidence="3" key="1">
    <citation type="submission" date="2016-08" db="EMBL/GenBank/DDBJ databases">
        <title>Complete genome sequence of the organohalide-respiring Epsilonproteobacterium Sulfurospirillum halorespirans.</title>
        <authorList>
            <person name="Goris T."/>
            <person name="Zimmermann J."/>
            <person name="Schenz B."/>
            <person name="Lemos M."/>
            <person name="Hackermueller J."/>
            <person name="Diekert G."/>
        </authorList>
    </citation>
    <scope>NUCLEOTIDE SEQUENCE [LARGE SCALE GENOMIC DNA]</scope>
    <source>
        <strain>DSM 13726</strain>
        <strain evidence="3">PCE-M2</strain>
    </source>
</reference>
<dbReference type="PANTHER" id="PTHR30548:SF1">
    <property type="entry name" value="DEHYDRATASE SUBUNIT MJ0007-RELATED"/>
    <property type="match status" value="1"/>
</dbReference>
<dbReference type="STRING" id="1193502.SHALO_2586"/>
<dbReference type="Gene3D" id="3.40.50.11900">
    <property type="match status" value="1"/>
</dbReference>
<dbReference type="InterPro" id="IPR010327">
    <property type="entry name" value="FldB/FldC_alpha/beta"/>
</dbReference>
<dbReference type="Gene3D" id="3.40.50.11890">
    <property type="match status" value="1"/>
</dbReference>
<organism evidence="2 3">
    <name type="scientific">Sulfurospirillum halorespirans DSM 13726</name>
    <dbReference type="NCBI Taxonomy" id="1193502"/>
    <lineage>
        <taxon>Bacteria</taxon>
        <taxon>Pseudomonadati</taxon>
        <taxon>Campylobacterota</taxon>
        <taxon>Epsilonproteobacteria</taxon>
        <taxon>Campylobacterales</taxon>
        <taxon>Sulfurospirillaceae</taxon>
        <taxon>Sulfurospirillum</taxon>
    </lineage>
</organism>
<dbReference type="NCBIfam" id="NF040772">
    <property type="entry name" value="double_cubane"/>
    <property type="match status" value="1"/>
</dbReference>
<dbReference type="AlphaFoldDB" id="A0A1D7TMY6"/>
<dbReference type="RefSeq" id="WP_084010942.1">
    <property type="nucleotide sequence ID" value="NZ_CP017111.1"/>
</dbReference>
<sequence length="439" mass="49462">MGVELHKELLSSIGVDVERHAKMMGMGLAGYQAGFMSQPNRPKAMAYFDWFMSEIQAERIAEINALKAQKKPAVGTFCIFVPEEIVVGAGGACFGLCGGANPPIADAETELPRNICPLIKSAYGFKLQHTCAYTQSADFIYGETTCEAKKKTWELLGKHHPVHVMNIPHMKRERDLKMWQEEIKEFKEHIEEVSERKLSLSEMLDGVKLINAKRDAMKRLDTLRGMHPDIMPISGKDALFISQMSFLDDPKRFTQKVNELCDELGERIKNKVSVFPENTPRIMVLGTPIAPPNWKLHTAVEGSGACIINEEGCIGHRYFKDNVDIEGVQSEDELYARLMQRYSKIDCACFTPNTGRTDKIVQMYKDRRADGVIYYTLSFCHTYNVESHLVTEALAKEGIPCLVIESDYSPEDAGQIKTRVEAFLESITFKQKAEAFANK</sequence>
<dbReference type="KEGG" id="shal:SHALO_2586"/>
<gene>
    <name evidence="2" type="ORF">SHALO_2586</name>
</gene>
<dbReference type="EMBL" id="CP017111">
    <property type="protein sequence ID" value="AOO66345.1"/>
    <property type="molecule type" value="Genomic_DNA"/>
</dbReference>
<accession>A0A1D7TMY6</accession>
<dbReference type="InterPro" id="IPR047678">
    <property type="entry name" value="YjiM-like"/>
</dbReference>
<comment type="similarity">
    <text evidence="1">Belongs to the FldB/FldC dehydratase alpha/beta subunit family.</text>
</comment>
<keyword evidence="3" id="KW-1185">Reference proteome</keyword>
<protein>
    <submittedName>
        <fullName evidence="2">Putative 2-hydroxyglutaryl-CoA dehydratase</fullName>
    </submittedName>
</protein>